<dbReference type="InterPro" id="IPR029063">
    <property type="entry name" value="SAM-dependent_MTases_sf"/>
</dbReference>
<keyword evidence="9" id="KW-1185">Reference proteome</keyword>
<evidence type="ECO:0000256" key="5">
    <source>
        <dbReference type="ARBA" id="ARBA00048763"/>
    </source>
</evidence>
<dbReference type="STRING" id="225359.A0A2S4PU24"/>
<comment type="caution">
    <text evidence="8">The sequence shown here is derived from an EMBL/GenBank/DDBJ whole genome shotgun (WGS) entry which is preliminary data.</text>
</comment>
<dbReference type="PANTHER" id="PTHR14741">
    <property type="entry name" value="S-ADENOSYLMETHIONINE-DEPENDENT METHYLTRANSFERASE RELATED"/>
    <property type="match status" value="1"/>
</dbReference>
<dbReference type="SUPFAM" id="SSF53335">
    <property type="entry name" value="S-adenosyl-L-methionine-dependent methyltransferases"/>
    <property type="match status" value="1"/>
</dbReference>
<dbReference type="EMBL" id="PEDP01000571">
    <property type="protein sequence ID" value="POS85536.1"/>
    <property type="molecule type" value="Genomic_DNA"/>
</dbReference>
<evidence type="ECO:0000313" key="8">
    <source>
        <dbReference type="EMBL" id="POS85536.1"/>
    </source>
</evidence>
<comment type="similarity">
    <text evidence="2">Belongs to the methyltransferase superfamily. Trimethylguanosine synthase family.</text>
</comment>
<accession>A0A2S4PU24</accession>
<name>A0A2S4PU24_9PEZI</name>
<evidence type="ECO:0000256" key="4">
    <source>
        <dbReference type="ARBA" id="ARBA00048740"/>
    </source>
</evidence>
<sequence length="225" mass="25579">MSRYWYQRYNIFSLYDEGIYLTDDSWFSVTPEPIAKQVAKDLAKFCNSEKKVLIDIFSGAGGNVIAFARMDQDQDQHPWDQIIAIEKDISVLACAYHNATIYNVQNKITWVHGDSFQYIKSNASSINPKETVIFASPPWGGPGYQSHAIFDLDTMQPYSLNHIYEGCKNMDMALYLPRTSNLRQIASLVPEGKKIEVVQYCMMGASKALVAYIPSKINYGQLNFQ</sequence>
<organism evidence="8 9">
    <name type="scientific">Erysiphe pulchra</name>
    <dbReference type="NCBI Taxonomy" id="225359"/>
    <lineage>
        <taxon>Eukaryota</taxon>
        <taxon>Fungi</taxon>
        <taxon>Dikarya</taxon>
        <taxon>Ascomycota</taxon>
        <taxon>Pezizomycotina</taxon>
        <taxon>Leotiomycetes</taxon>
        <taxon>Erysiphales</taxon>
        <taxon>Erysiphaceae</taxon>
        <taxon>Erysiphe</taxon>
    </lineage>
</organism>
<dbReference type="GO" id="GO:0005634">
    <property type="term" value="C:nucleus"/>
    <property type="evidence" value="ECO:0007669"/>
    <property type="project" value="TreeGrafter"/>
</dbReference>
<dbReference type="Pfam" id="PF09445">
    <property type="entry name" value="Methyltransf_15"/>
    <property type="match status" value="1"/>
</dbReference>
<dbReference type="Gene3D" id="3.40.50.150">
    <property type="entry name" value="Vaccinia Virus protein VP39"/>
    <property type="match status" value="1"/>
</dbReference>
<protein>
    <recommendedName>
        <fullName evidence="1">Trimethylguanosine synthase</fullName>
    </recommendedName>
    <alternativeName>
        <fullName evidence="7">Cap-specific guanine-N(2) methyltransferase</fullName>
    </alternativeName>
</protein>
<gene>
    <name evidence="8" type="ORF">EPUL_001213</name>
</gene>
<dbReference type="InterPro" id="IPR019012">
    <property type="entry name" value="RNA_cap_Gua-N2-MeTrfase"/>
</dbReference>
<comment type="catalytic activity">
    <reaction evidence="3">
        <text>a 5'-end (N(2),N(7)-dimethyl 5'-triphosphoguanosine)-ribonucleoside in snoRNA + S-adenosyl-L-methionine = a 5'-end (N(2),N(2),N(7)-trimethyl 5'-triphosphoguanosine)-ribonucleoside in snoRNA + S-adenosyl-L-homocysteine + H(+)</text>
        <dbReference type="Rhea" id="RHEA:78507"/>
        <dbReference type="Rhea" id="RHEA-COMP:19088"/>
        <dbReference type="Rhea" id="RHEA-COMP:19090"/>
        <dbReference type="ChEBI" id="CHEBI:15378"/>
        <dbReference type="ChEBI" id="CHEBI:57856"/>
        <dbReference type="ChEBI" id="CHEBI:59789"/>
        <dbReference type="ChEBI" id="CHEBI:167623"/>
        <dbReference type="ChEBI" id="CHEBI:172880"/>
    </reaction>
    <physiologicalReaction direction="left-to-right" evidence="3">
        <dbReference type="Rhea" id="RHEA:78508"/>
    </physiologicalReaction>
</comment>
<proteinExistence type="inferred from homology"/>
<comment type="catalytic activity">
    <reaction evidence="5">
        <text>a 5'-end (N(2),N(7)-dimethyl 5'-triphosphoguanosine)-ribonucleoside in snRNA + S-adenosyl-L-methionine = a 5'-end (N(2),N(2),N(7)-trimethyl 5'-triphosphoguanosine)-ribonucleoside in snRNA + S-adenosyl-L-homocysteine + H(+)</text>
        <dbReference type="Rhea" id="RHEA:78479"/>
        <dbReference type="Rhea" id="RHEA-COMP:19087"/>
        <dbReference type="Rhea" id="RHEA-COMP:19089"/>
        <dbReference type="ChEBI" id="CHEBI:15378"/>
        <dbReference type="ChEBI" id="CHEBI:57856"/>
        <dbReference type="ChEBI" id="CHEBI:59789"/>
        <dbReference type="ChEBI" id="CHEBI:167623"/>
        <dbReference type="ChEBI" id="CHEBI:172880"/>
    </reaction>
    <physiologicalReaction direction="left-to-right" evidence="5">
        <dbReference type="Rhea" id="RHEA:78480"/>
    </physiologicalReaction>
</comment>
<evidence type="ECO:0000256" key="3">
    <source>
        <dbReference type="ARBA" id="ARBA00047418"/>
    </source>
</evidence>
<evidence type="ECO:0000256" key="7">
    <source>
        <dbReference type="ARBA" id="ARBA00049790"/>
    </source>
</evidence>
<dbReference type="Proteomes" id="UP000237438">
    <property type="component" value="Unassembled WGS sequence"/>
</dbReference>
<evidence type="ECO:0000256" key="1">
    <source>
        <dbReference type="ARBA" id="ARBA00018517"/>
    </source>
</evidence>
<dbReference type="AlphaFoldDB" id="A0A2S4PU24"/>
<reference evidence="8 9" key="1">
    <citation type="submission" date="2017-10" db="EMBL/GenBank/DDBJ databases">
        <title>Development of genomic resources for the powdery mildew, Erysiphe pulchra.</title>
        <authorList>
            <person name="Wadl P.A."/>
            <person name="Mack B.M."/>
            <person name="Moore G."/>
            <person name="Beltz S.B."/>
        </authorList>
    </citation>
    <scope>NUCLEOTIDE SEQUENCE [LARGE SCALE GENOMIC DNA]</scope>
    <source>
        <strain evidence="8">Cflorida</strain>
    </source>
</reference>
<dbReference type="GO" id="GO:0071164">
    <property type="term" value="F:RNA cap trimethylguanosine synthase activity"/>
    <property type="evidence" value="ECO:0007669"/>
    <property type="project" value="TreeGrafter"/>
</dbReference>
<dbReference type="OrthoDB" id="194443at2759"/>
<evidence type="ECO:0000256" key="6">
    <source>
        <dbReference type="ARBA" id="ARBA00049075"/>
    </source>
</evidence>
<comment type="catalytic activity">
    <reaction evidence="4">
        <text>a 5'-end (N(7)-methyl 5'-triphosphoguanosine)-ribonucleoside in snoRNA + S-adenosyl-L-methionine = a 5'-end (N(2),N(7)-dimethyl 5'-triphosphoguanosine)-ribonucleoside in snoRNA + S-adenosyl-L-homocysteine + H(+)</text>
        <dbReference type="Rhea" id="RHEA:78475"/>
        <dbReference type="Rhea" id="RHEA-COMP:19086"/>
        <dbReference type="Rhea" id="RHEA-COMP:19088"/>
        <dbReference type="ChEBI" id="CHEBI:15378"/>
        <dbReference type="ChEBI" id="CHEBI:57856"/>
        <dbReference type="ChEBI" id="CHEBI:59789"/>
        <dbReference type="ChEBI" id="CHEBI:156461"/>
        <dbReference type="ChEBI" id="CHEBI:172880"/>
    </reaction>
    <physiologicalReaction direction="left-to-right" evidence="4">
        <dbReference type="Rhea" id="RHEA:78476"/>
    </physiologicalReaction>
</comment>
<dbReference type="FunFam" id="3.40.50.150:FF:000270">
    <property type="entry name" value="RNA methylase family protein"/>
    <property type="match status" value="1"/>
</dbReference>
<dbReference type="CDD" id="cd02440">
    <property type="entry name" value="AdoMet_MTases"/>
    <property type="match status" value="1"/>
</dbReference>
<evidence type="ECO:0000313" key="9">
    <source>
        <dbReference type="Proteomes" id="UP000237438"/>
    </source>
</evidence>
<evidence type="ECO:0000256" key="2">
    <source>
        <dbReference type="ARBA" id="ARBA00025783"/>
    </source>
</evidence>
<comment type="catalytic activity">
    <reaction evidence="6">
        <text>a 5'-end (N(7)-methyl 5'-triphosphoguanosine)-ribonucleoside in snRNA + S-adenosyl-L-methionine = a 5'-end (N(2),N(7)-dimethyl 5'-triphosphoguanosine)-ribonucleoside in snRNA + S-adenosyl-L-homocysteine + H(+)</text>
        <dbReference type="Rhea" id="RHEA:78471"/>
        <dbReference type="Rhea" id="RHEA-COMP:19085"/>
        <dbReference type="Rhea" id="RHEA-COMP:19087"/>
        <dbReference type="ChEBI" id="CHEBI:15378"/>
        <dbReference type="ChEBI" id="CHEBI:57856"/>
        <dbReference type="ChEBI" id="CHEBI:59789"/>
        <dbReference type="ChEBI" id="CHEBI:156461"/>
        <dbReference type="ChEBI" id="CHEBI:172880"/>
    </reaction>
    <physiologicalReaction direction="left-to-right" evidence="6">
        <dbReference type="Rhea" id="RHEA:78472"/>
    </physiologicalReaction>
</comment>
<dbReference type="PANTHER" id="PTHR14741:SF32">
    <property type="entry name" value="TRIMETHYLGUANOSINE SYNTHASE"/>
    <property type="match status" value="1"/>
</dbReference>